<name>A0A815C107_9BILA</name>
<gene>
    <name evidence="2" type="ORF">GPM918_LOCUS27397</name>
    <name evidence="1" type="ORF">OVA965_LOCUS3233</name>
    <name evidence="4" type="ORF">SRO942_LOCUS27717</name>
    <name evidence="3" type="ORF">TMI583_LOCUS3232</name>
</gene>
<comment type="caution">
    <text evidence="2">The sequence shown here is derived from an EMBL/GenBank/DDBJ whole genome shotgun (WGS) entry which is preliminary data.</text>
</comment>
<proteinExistence type="predicted"/>
<dbReference type="AlphaFoldDB" id="A0A815C107"/>
<dbReference type="Proteomes" id="UP000677228">
    <property type="component" value="Unassembled WGS sequence"/>
</dbReference>
<dbReference type="EMBL" id="CAJOBC010026324">
    <property type="protein sequence ID" value="CAF4070557.1"/>
    <property type="molecule type" value="Genomic_DNA"/>
</dbReference>
<dbReference type="Proteomes" id="UP000663829">
    <property type="component" value="Unassembled WGS sequence"/>
</dbReference>
<dbReference type="EMBL" id="CAJNOQ010011473">
    <property type="protein sequence ID" value="CAF1277607.1"/>
    <property type="molecule type" value="Genomic_DNA"/>
</dbReference>
<dbReference type="OrthoDB" id="9975353at2759"/>
<keyword evidence="5" id="KW-1185">Reference proteome</keyword>
<evidence type="ECO:0000313" key="1">
    <source>
        <dbReference type="EMBL" id="CAF0773862.1"/>
    </source>
</evidence>
<evidence type="ECO:0000313" key="4">
    <source>
        <dbReference type="EMBL" id="CAF4070557.1"/>
    </source>
</evidence>
<protein>
    <submittedName>
        <fullName evidence="2">Uncharacterized protein</fullName>
    </submittedName>
</protein>
<evidence type="ECO:0000313" key="2">
    <source>
        <dbReference type="EMBL" id="CAF1277607.1"/>
    </source>
</evidence>
<evidence type="ECO:0000313" key="3">
    <source>
        <dbReference type="EMBL" id="CAF3554907.1"/>
    </source>
</evidence>
<dbReference type="EMBL" id="CAJNOK010000761">
    <property type="protein sequence ID" value="CAF0773862.1"/>
    <property type="molecule type" value="Genomic_DNA"/>
</dbReference>
<dbReference type="Proteomes" id="UP000681722">
    <property type="component" value="Unassembled WGS sequence"/>
</dbReference>
<evidence type="ECO:0000313" key="5">
    <source>
        <dbReference type="Proteomes" id="UP000663829"/>
    </source>
</evidence>
<dbReference type="Proteomes" id="UP000682733">
    <property type="component" value="Unassembled WGS sequence"/>
</dbReference>
<dbReference type="EMBL" id="CAJOBA010000761">
    <property type="protein sequence ID" value="CAF3554907.1"/>
    <property type="molecule type" value="Genomic_DNA"/>
</dbReference>
<reference evidence="2" key="1">
    <citation type="submission" date="2021-02" db="EMBL/GenBank/DDBJ databases">
        <authorList>
            <person name="Nowell W R."/>
        </authorList>
    </citation>
    <scope>NUCLEOTIDE SEQUENCE</scope>
</reference>
<organism evidence="2 5">
    <name type="scientific">Didymodactylos carnosus</name>
    <dbReference type="NCBI Taxonomy" id="1234261"/>
    <lineage>
        <taxon>Eukaryota</taxon>
        <taxon>Metazoa</taxon>
        <taxon>Spiralia</taxon>
        <taxon>Gnathifera</taxon>
        <taxon>Rotifera</taxon>
        <taxon>Eurotatoria</taxon>
        <taxon>Bdelloidea</taxon>
        <taxon>Philodinida</taxon>
        <taxon>Philodinidae</taxon>
        <taxon>Didymodactylos</taxon>
    </lineage>
</organism>
<sequence length="166" mass="19591">MSAAINQFGLHTVEYSIRKKLSQDPLYSLTHPEQPASYDYAHGTHLDTCLIKEQNPLSKETPSFEYYDQLSKNIWTKPYPESPTIYKKRPGEWFQNDKLKHTLEANTPYYPYHGYVDPTLQNKWEDDPSKPPKITKQNREQFPVVLSTMTRYVEEMNAMEFGFKLY</sequence>
<accession>A0A815C107</accession>